<proteinExistence type="predicted"/>
<sequence length="64" mass="7319">MHVQYIKVVVFETTFQDKSNYAIFKSSIKIFKRVLAAKFKHLNASNPKRGRAISLPQTLPWAPG</sequence>
<accession>A0A0A8XTM2</accession>
<reference evidence="1" key="1">
    <citation type="submission" date="2014-09" db="EMBL/GenBank/DDBJ databases">
        <authorList>
            <person name="Magalhaes I.L.F."/>
            <person name="Oliveira U."/>
            <person name="Santos F.R."/>
            <person name="Vidigal T.H.D.A."/>
            <person name="Brescovit A.D."/>
            <person name="Santos A.J."/>
        </authorList>
    </citation>
    <scope>NUCLEOTIDE SEQUENCE</scope>
    <source>
        <tissue evidence="1">Shoot tissue taken approximately 20 cm above the soil surface</tissue>
    </source>
</reference>
<name>A0A0A8XTM2_ARUDO</name>
<dbReference type="EMBL" id="GBRH01280551">
    <property type="protein sequence ID" value="JAD17344.1"/>
    <property type="molecule type" value="Transcribed_RNA"/>
</dbReference>
<organism evidence="1">
    <name type="scientific">Arundo donax</name>
    <name type="common">Giant reed</name>
    <name type="synonym">Donax arundinaceus</name>
    <dbReference type="NCBI Taxonomy" id="35708"/>
    <lineage>
        <taxon>Eukaryota</taxon>
        <taxon>Viridiplantae</taxon>
        <taxon>Streptophyta</taxon>
        <taxon>Embryophyta</taxon>
        <taxon>Tracheophyta</taxon>
        <taxon>Spermatophyta</taxon>
        <taxon>Magnoliopsida</taxon>
        <taxon>Liliopsida</taxon>
        <taxon>Poales</taxon>
        <taxon>Poaceae</taxon>
        <taxon>PACMAD clade</taxon>
        <taxon>Arundinoideae</taxon>
        <taxon>Arundineae</taxon>
        <taxon>Arundo</taxon>
    </lineage>
</organism>
<protein>
    <submittedName>
        <fullName evidence="1">Uncharacterized protein</fullName>
    </submittedName>
</protein>
<reference evidence="1" key="2">
    <citation type="journal article" date="2015" name="Data Brief">
        <title>Shoot transcriptome of the giant reed, Arundo donax.</title>
        <authorList>
            <person name="Barrero R.A."/>
            <person name="Guerrero F.D."/>
            <person name="Moolhuijzen P."/>
            <person name="Goolsby J.A."/>
            <person name="Tidwell J."/>
            <person name="Bellgard S.E."/>
            <person name="Bellgard M.I."/>
        </authorList>
    </citation>
    <scope>NUCLEOTIDE SEQUENCE</scope>
    <source>
        <tissue evidence="1">Shoot tissue taken approximately 20 cm above the soil surface</tissue>
    </source>
</reference>
<evidence type="ECO:0000313" key="1">
    <source>
        <dbReference type="EMBL" id="JAD17344.1"/>
    </source>
</evidence>
<dbReference type="AlphaFoldDB" id="A0A0A8XTM2"/>